<evidence type="ECO:0000313" key="2">
    <source>
        <dbReference type="Proteomes" id="UP000199152"/>
    </source>
</evidence>
<sequence length="275" mass="29963">MVADGVPREAMARVAELQAALAEALEAGDLAAWEELARELRLAERDRDRAIERAVARVHKERGTYRSALPAPTSREQTHALLNAVGVPLSPQLIISLAGALYGEELPYKAVTSLRHDERRAHLKAPGARSYYICPALQHDTFAPVRGLLTVSSWDLADRLIGPLTPRTTHLRLTIHLAESLDRVRDGETDPSANAVAIERLLWRFSATVPGVRRSELDAGRIREAADRELAVLADQDAADRATAARRAVDLPEVQRLFGASLKAAKTDKTTTGGA</sequence>
<proteinExistence type="predicted"/>
<protein>
    <submittedName>
        <fullName evidence="1">Uncharacterized protein</fullName>
    </submittedName>
</protein>
<dbReference type="AlphaFoldDB" id="A0A1I4H4Z7"/>
<dbReference type="STRING" id="504800.SAMN04488085_11041"/>
<name>A0A1I4H4Z7_9ACTN</name>
<accession>A0A1I4H4Z7</accession>
<reference evidence="1 2" key="1">
    <citation type="submission" date="2016-10" db="EMBL/GenBank/DDBJ databases">
        <authorList>
            <person name="de Groot N.N."/>
        </authorList>
    </citation>
    <scope>NUCLEOTIDE SEQUENCE [LARGE SCALE GENOMIC DNA]</scope>
    <source>
        <strain evidence="1 2">DSM 45317</strain>
    </source>
</reference>
<organism evidence="1 2">
    <name type="scientific">Geodermatophilus ruber</name>
    <dbReference type="NCBI Taxonomy" id="504800"/>
    <lineage>
        <taxon>Bacteria</taxon>
        <taxon>Bacillati</taxon>
        <taxon>Actinomycetota</taxon>
        <taxon>Actinomycetes</taxon>
        <taxon>Geodermatophilales</taxon>
        <taxon>Geodermatophilaceae</taxon>
        <taxon>Geodermatophilus</taxon>
    </lineage>
</organism>
<gene>
    <name evidence="1" type="ORF">SAMN04488085_11041</name>
</gene>
<dbReference type="OrthoDB" id="8443433at2"/>
<dbReference type="Proteomes" id="UP000199152">
    <property type="component" value="Unassembled WGS sequence"/>
</dbReference>
<dbReference type="InParanoid" id="A0A1I4H4Z7"/>
<dbReference type="RefSeq" id="WP_091326492.1">
    <property type="nucleotide sequence ID" value="NZ_FOSW01000010.1"/>
</dbReference>
<keyword evidence="2" id="KW-1185">Reference proteome</keyword>
<dbReference type="EMBL" id="FOSW01000010">
    <property type="protein sequence ID" value="SFL37358.1"/>
    <property type="molecule type" value="Genomic_DNA"/>
</dbReference>
<evidence type="ECO:0000313" key="1">
    <source>
        <dbReference type="EMBL" id="SFL37358.1"/>
    </source>
</evidence>